<evidence type="ECO:0000256" key="1">
    <source>
        <dbReference type="SAM" id="MobiDB-lite"/>
    </source>
</evidence>
<feature type="region of interest" description="Disordered" evidence="1">
    <location>
        <begin position="49"/>
        <end position="103"/>
    </location>
</feature>
<evidence type="ECO:0000313" key="4">
    <source>
        <dbReference type="Proteomes" id="UP001218218"/>
    </source>
</evidence>
<evidence type="ECO:0000256" key="2">
    <source>
        <dbReference type="SAM" id="SignalP"/>
    </source>
</evidence>
<organism evidence="3 4">
    <name type="scientific">Mycena albidolilacea</name>
    <dbReference type="NCBI Taxonomy" id="1033008"/>
    <lineage>
        <taxon>Eukaryota</taxon>
        <taxon>Fungi</taxon>
        <taxon>Dikarya</taxon>
        <taxon>Basidiomycota</taxon>
        <taxon>Agaricomycotina</taxon>
        <taxon>Agaricomycetes</taxon>
        <taxon>Agaricomycetidae</taxon>
        <taxon>Agaricales</taxon>
        <taxon>Marasmiineae</taxon>
        <taxon>Mycenaceae</taxon>
        <taxon>Mycena</taxon>
    </lineage>
</organism>
<proteinExistence type="predicted"/>
<gene>
    <name evidence="3" type="ORF">DFH08DRAFT_962204</name>
</gene>
<dbReference type="AlphaFoldDB" id="A0AAD7EQ74"/>
<evidence type="ECO:0000313" key="3">
    <source>
        <dbReference type="EMBL" id="KAJ7344062.1"/>
    </source>
</evidence>
<comment type="caution">
    <text evidence="3">The sequence shown here is derived from an EMBL/GenBank/DDBJ whole genome shotgun (WGS) entry which is preliminary data.</text>
</comment>
<sequence>MLLPLLHVLLSAPLPLLHVMGLRARLHKSAQSPPADPSDPRLANFYEKHGFDPLTLPPPPSTMDPRSQNGASDNGDYSVPNDRDNGVPNGGDNKQHGSPDLNTYNRVKLVLPQRGRFSSAQQEALQLCFTDLDESIAACAAVIGLPQTCVPNTYLRQTERLKARALHLAERRYVNPYYMPPSGADAPALDTTLLAQAFTKF</sequence>
<name>A0AAD7EQ74_9AGAR</name>
<feature type="chain" id="PRO_5042284169" evidence="2">
    <location>
        <begin position="25"/>
        <end position="201"/>
    </location>
</feature>
<keyword evidence="4" id="KW-1185">Reference proteome</keyword>
<dbReference type="Proteomes" id="UP001218218">
    <property type="component" value="Unassembled WGS sequence"/>
</dbReference>
<dbReference type="EMBL" id="JARIHO010000022">
    <property type="protein sequence ID" value="KAJ7344062.1"/>
    <property type="molecule type" value="Genomic_DNA"/>
</dbReference>
<feature type="signal peptide" evidence="2">
    <location>
        <begin position="1"/>
        <end position="24"/>
    </location>
</feature>
<accession>A0AAD7EQ74</accession>
<keyword evidence="2" id="KW-0732">Signal</keyword>
<reference evidence="3" key="1">
    <citation type="submission" date="2023-03" db="EMBL/GenBank/DDBJ databases">
        <title>Massive genome expansion in bonnet fungi (Mycena s.s.) driven by repeated elements and novel gene families across ecological guilds.</title>
        <authorList>
            <consortium name="Lawrence Berkeley National Laboratory"/>
            <person name="Harder C.B."/>
            <person name="Miyauchi S."/>
            <person name="Viragh M."/>
            <person name="Kuo A."/>
            <person name="Thoen E."/>
            <person name="Andreopoulos B."/>
            <person name="Lu D."/>
            <person name="Skrede I."/>
            <person name="Drula E."/>
            <person name="Henrissat B."/>
            <person name="Morin E."/>
            <person name="Kohler A."/>
            <person name="Barry K."/>
            <person name="LaButti K."/>
            <person name="Morin E."/>
            <person name="Salamov A."/>
            <person name="Lipzen A."/>
            <person name="Mereny Z."/>
            <person name="Hegedus B."/>
            <person name="Baldrian P."/>
            <person name="Stursova M."/>
            <person name="Weitz H."/>
            <person name="Taylor A."/>
            <person name="Grigoriev I.V."/>
            <person name="Nagy L.G."/>
            <person name="Martin F."/>
            <person name="Kauserud H."/>
        </authorList>
    </citation>
    <scope>NUCLEOTIDE SEQUENCE</scope>
    <source>
        <strain evidence="3">CBHHK002</strain>
    </source>
</reference>
<protein>
    <submittedName>
        <fullName evidence="3">Uncharacterized protein</fullName>
    </submittedName>
</protein>